<comment type="caution">
    <text evidence="2">The sequence shown here is derived from an EMBL/GenBank/DDBJ whole genome shotgun (WGS) entry which is preliminary data.</text>
</comment>
<accession>A0A812X4A8</accession>
<keyword evidence="3" id="KW-1185">Reference proteome</keyword>
<gene>
    <name evidence="2" type="ORF">SPIL2461_LOCUS19802</name>
</gene>
<dbReference type="OrthoDB" id="8068875at2759"/>
<dbReference type="AlphaFoldDB" id="A0A812X4A8"/>
<reference evidence="2" key="1">
    <citation type="submission" date="2021-02" db="EMBL/GenBank/DDBJ databases">
        <authorList>
            <person name="Dougan E. K."/>
            <person name="Rhodes N."/>
            <person name="Thang M."/>
            <person name="Chan C."/>
        </authorList>
    </citation>
    <scope>NUCLEOTIDE SEQUENCE</scope>
</reference>
<dbReference type="EMBL" id="CAJNIZ010044859">
    <property type="protein sequence ID" value="CAE7703213.1"/>
    <property type="molecule type" value="Genomic_DNA"/>
</dbReference>
<evidence type="ECO:0000256" key="1">
    <source>
        <dbReference type="SAM" id="Phobius"/>
    </source>
</evidence>
<evidence type="ECO:0000313" key="2">
    <source>
        <dbReference type="EMBL" id="CAE7703213.1"/>
    </source>
</evidence>
<feature type="transmembrane region" description="Helical" evidence="1">
    <location>
        <begin position="26"/>
        <end position="46"/>
    </location>
</feature>
<sequence length="69" mass="7628">MSAPFKDTADAHGLSELITQVLYGKVVPGMCITMIFGNFYYAWMAVRLMRKDKGKHVCTLPYGLLAASV</sequence>
<protein>
    <submittedName>
        <fullName evidence="2">Uncharacterized protein</fullName>
    </submittedName>
</protein>
<dbReference type="Proteomes" id="UP000649617">
    <property type="component" value="Unassembled WGS sequence"/>
</dbReference>
<keyword evidence="1" id="KW-0812">Transmembrane</keyword>
<name>A0A812X4A8_SYMPI</name>
<proteinExistence type="predicted"/>
<keyword evidence="1" id="KW-0472">Membrane</keyword>
<keyword evidence="1" id="KW-1133">Transmembrane helix</keyword>
<organism evidence="2 3">
    <name type="scientific">Symbiodinium pilosum</name>
    <name type="common">Dinoflagellate</name>
    <dbReference type="NCBI Taxonomy" id="2952"/>
    <lineage>
        <taxon>Eukaryota</taxon>
        <taxon>Sar</taxon>
        <taxon>Alveolata</taxon>
        <taxon>Dinophyceae</taxon>
        <taxon>Suessiales</taxon>
        <taxon>Symbiodiniaceae</taxon>
        <taxon>Symbiodinium</taxon>
    </lineage>
</organism>
<evidence type="ECO:0000313" key="3">
    <source>
        <dbReference type="Proteomes" id="UP000649617"/>
    </source>
</evidence>